<gene>
    <name evidence="1" type="ORF">BpHYR1_053108</name>
</gene>
<reference evidence="1 2" key="1">
    <citation type="journal article" date="2018" name="Sci. Rep.">
        <title>Genomic signatures of local adaptation to the degree of environmental predictability in rotifers.</title>
        <authorList>
            <person name="Franch-Gras L."/>
            <person name="Hahn C."/>
            <person name="Garcia-Roger E.M."/>
            <person name="Carmona M.J."/>
            <person name="Serra M."/>
            <person name="Gomez A."/>
        </authorList>
    </citation>
    <scope>NUCLEOTIDE SEQUENCE [LARGE SCALE GENOMIC DNA]</scope>
    <source>
        <strain evidence="1">HYR1</strain>
    </source>
</reference>
<accession>A0A3M7T5X3</accession>
<evidence type="ECO:0008006" key="3">
    <source>
        <dbReference type="Google" id="ProtNLM"/>
    </source>
</evidence>
<sequence length="80" mass="9964">MWNKPLANRFRNKSFIDEYKRTKKMLNNEIRISIREYEKDLYMKAKNNPKLLFSNVKRRQFVKERIRTLQDKDVSWRAEP</sequence>
<dbReference type="EMBL" id="REGN01000231">
    <property type="protein sequence ID" value="RNA43375.1"/>
    <property type="molecule type" value="Genomic_DNA"/>
</dbReference>
<organism evidence="1 2">
    <name type="scientific">Brachionus plicatilis</name>
    <name type="common">Marine rotifer</name>
    <name type="synonym">Brachionus muelleri</name>
    <dbReference type="NCBI Taxonomy" id="10195"/>
    <lineage>
        <taxon>Eukaryota</taxon>
        <taxon>Metazoa</taxon>
        <taxon>Spiralia</taxon>
        <taxon>Gnathifera</taxon>
        <taxon>Rotifera</taxon>
        <taxon>Eurotatoria</taxon>
        <taxon>Monogononta</taxon>
        <taxon>Pseudotrocha</taxon>
        <taxon>Ploima</taxon>
        <taxon>Brachionidae</taxon>
        <taxon>Brachionus</taxon>
    </lineage>
</organism>
<evidence type="ECO:0000313" key="1">
    <source>
        <dbReference type="EMBL" id="RNA43375.1"/>
    </source>
</evidence>
<protein>
    <recommendedName>
        <fullName evidence="3">RNA-directed DNA polymerase from mobile element jockey-like</fullName>
    </recommendedName>
</protein>
<name>A0A3M7T5X3_BRAPC</name>
<evidence type="ECO:0000313" key="2">
    <source>
        <dbReference type="Proteomes" id="UP000276133"/>
    </source>
</evidence>
<dbReference type="AlphaFoldDB" id="A0A3M7T5X3"/>
<keyword evidence="2" id="KW-1185">Reference proteome</keyword>
<comment type="caution">
    <text evidence="1">The sequence shown here is derived from an EMBL/GenBank/DDBJ whole genome shotgun (WGS) entry which is preliminary data.</text>
</comment>
<proteinExistence type="predicted"/>
<dbReference type="Proteomes" id="UP000276133">
    <property type="component" value="Unassembled WGS sequence"/>
</dbReference>